<accession>A0ABY6LEF1</accession>
<dbReference type="Proteomes" id="UP001235939">
    <property type="component" value="Chromosome 15"/>
</dbReference>
<reference evidence="1 2" key="1">
    <citation type="submission" date="2022-01" db="EMBL/GenBank/DDBJ databases">
        <title>A chromosomal length assembly of Cordylochernes scorpioides.</title>
        <authorList>
            <person name="Zeh D."/>
            <person name="Zeh J."/>
        </authorList>
    </citation>
    <scope>NUCLEOTIDE SEQUENCE [LARGE SCALE GENOMIC DNA]</scope>
    <source>
        <strain evidence="1">IN4F17</strain>
        <tissue evidence="1">Whole Body</tissue>
    </source>
</reference>
<dbReference type="EMBL" id="CP092877">
    <property type="protein sequence ID" value="UYV78065.1"/>
    <property type="molecule type" value="Genomic_DNA"/>
</dbReference>
<evidence type="ECO:0000313" key="2">
    <source>
        <dbReference type="Proteomes" id="UP001235939"/>
    </source>
</evidence>
<evidence type="ECO:0000313" key="1">
    <source>
        <dbReference type="EMBL" id="UYV78065.1"/>
    </source>
</evidence>
<keyword evidence="2" id="KW-1185">Reference proteome</keyword>
<sequence>METSEALNWTRQQQQKIDMDPEQQLYTPKIENDCCDRDAWRHLKLFVGHGNNNNNAIGFSHVDICLLYKPSQDLEADIFTKDLSRDQMKKHLENLSIVGIKTK</sequence>
<gene>
    <name evidence="1" type="ORF">LAZ67_15003344</name>
</gene>
<organism evidence="1 2">
    <name type="scientific">Cordylochernes scorpioides</name>
    <dbReference type="NCBI Taxonomy" id="51811"/>
    <lineage>
        <taxon>Eukaryota</taxon>
        <taxon>Metazoa</taxon>
        <taxon>Ecdysozoa</taxon>
        <taxon>Arthropoda</taxon>
        <taxon>Chelicerata</taxon>
        <taxon>Arachnida</taxon>
        <taxon>Pseudoscorpiones</taxon>
        <taxon>Cheliferoidea</taxon>
        <taxon>Chernetidae</taxon>
        <taxon>Cordylochernes</taxon>
    </lineage>
</organism>
<proteinExistence type="predicted"/>
<protein>
    <submittedName>
        <fullName evidence="1">Uncharacterized protein</fullName>
    </submittedName>
</protein>
<name>A0ABY6LEF1_9ARAC</name>